<accession>A0A8J6P2R9</accession>
<evidence type="ECO:0000256" key="1">
    <source>
        <dbReference type="SAM" id="Coils"/>
    </source>
</evidence>
<dbReference type="OrthoDB" id="1955518at2"/>
<reference evidence="2" key="1">
    <citation type="submission" date="2020-08" db="EMBL/GenBank/DDBJ databases">
        <title>Genome public.</title>
        <authorList>
            <person name="Liu C."/>
            <person name="Sun Q."/>
        </authorList>
    </citation>
    <scope>NUCLEOTIDE SEQUENCE</scope>
    <source>
        <strain evidence="2">NSJ-15</strain>
    </source>
</reference>
<name>A0A8J6P2R9_9FIRM</name>
<keyword evidence="3" id="KW-1185">Reference proteome</keyword>
<dbReference type="RefSeq" id="WP_093990035.1">
    <property type="nucleotide sequence ID" value="NZ_FYDD01000004.1"/>
</dbReference>
<evidence type="ECO:0000313" key="2">
    <source>
        <dbReference type="EMBL" id="MBC8611824.1"/>
    </source>
</evidence>
<proteinExistence type="predicted"/>
<dbReference type="EMBL" id="JACRTL010000008">
    <property type="protein sequence ID" value="MBC8611824.1"/>
    <property type="molecule type" value="Genomic_DNA"/>
</dbReference>
<dbReference type="AlphaFoldDB" id="A0A8J6P2R9"/>
<organism evidence="2 3">
    <name type="scientific">Massiliimalia timonensis</name>
    <dbReference type="NCBI Taxonomy" id="1987501"/>
    <lineage>
        <taxon>Bacteria</taxon>
        <taxon>Bacillati</taxon>
        <taxon>Bacillota</taxon>
        <taxon>Clostridia</taxon>
        <taxon>Eubacteriales</taxon>
        <taxon>Oscillospiraceae</taxon>
        <taxon>Massiliimalia</taxon>
    </lineage>
</organism>
<keyword evidence="1" id="KW-0175">Coiled coil</keyword>
<dbReference type="Proteomes" id="UP000632659">
    <property type="component" value="Unassembled WGS sequence"/>
</dbReference>
<comment type="caution">
    <text evidence="2">The sequence shown here is derived from an EMBL/GenBank/DDBJ whole genome shotgun (WGS) entry which is preliminary data.</text>
</comment>
<evidence type="ECO:0000313" key="3">
    <source>
        <dbReference type="Proteomes" id="UP000632659"/>
    </source>
</evidence>
<feature type="coiled-coil region" evidence="1">
    <location>
        <begin position="60"/>
        <end position="122"/>
    </location>
</feature>
<protein>
    <submittedName>
        <fullName evidence="2">ATPase</fullName>
    </submittedName>
</protein>
<sequence length="152" mass="17220">MNINEILDIMDEMLESAWSVPLSGGKCMIEVDRFEELIDDIRLNLPQEIKQAKLIVTDRKIILEDAKKEAENIIKTAEERARRLVDEDEITKKAKVQANEILSTAQSQARELKRAANEFSESILKNAEHGLVDAVNQIKTAKTALRSPNHVK</sequence>
<gene>
    <name evidence="2" type="ORF">H8702_12055</name>
</gene>